<accession>A0ACB7SI92</accession>
<gene>
    <name evidence="1" type="ORF">HPB50_024180</name>
</gene>
<dbReference type="EMBL" id="CM023484">
    <property type="protein sequence ID" value="KAH6934420.1"/>
    <property type="molecule type" value="Genomic_DNA"/>
</dbReference>
<keyword evidence="2" id="KW-1185">Reference proteome</keyword>
<name>A0ACB7SI92_HYAAI</name>
<organism evidence="1 2">
    <name type="scientific">Hyalomma asiaticum</name>
    <name type="common">Tick</name>
    <dbReference type="NCBI Taxonomy" id="266040"/>
    <lineage>
        <taxon>Eukaryota</taxon>
        <taxon>Metazoa</taxon>
        <taxon>Ecdysozoa</taxon>
        <taxon>Arthropoda</taxon>
        <taxon>Chelicerata</taxon>
        <taxon>Arachnida</taxon>
        <taxon>Acari</taxon>
        <taxon>Parasitiformes</taxon>
        <taxon>Ixodida</taxon>
        <taxon>Ixodoidea</taxon>
        <taxon>Ixodidae</taxon>
        <taxon>Hyalomminae</taxon>
        <taxon>Hyalomma</taxon>
    </lineage>
</organism>
<evidence type="ECO:0000313" key="1">
    <source>
        <dbReference type="EMBL" id="KAH6934420.1"/>
    </source>
</evidence>
<comment type="caution">
    <text evidence="1">The sequence shown here is derived from an EMBL/GenBank/DDBJ whole genome shotgun (WGS) entry which is preliminary data.</text>
</comment>
<evidence type="ECO:0000313" key="2">
    <source>
        <dbReference type="Proteomes" id="UP000821845"/>
    </source>
</evidence>
<reference evidence="1" key="1">
    <citation type="submission" date="2020-05" db="EMBL/GenBank/DDBJ databases">
        <title>Large-scale comparative analyses of tick genomes elucidate their genetic diversity and vector capacities.</title>
        <authorList>
            <person name="Jia N."/>
            <person name="Wang J."/>
            <person name="Shi W."/>
            <person name="Du L."/>
            <person name="Sun Y."/>
            <person name="Zhan W."/>
            <person name="Jiang J."/>
            <person name="Wang Q."/>
            <person name="Zhang B."/>
            <person name="Ji P."/>
            <person name="Sakyi L.B."/>
            <person name="Cui X."/>
            <person name="Yuan T."/>
            <person name="Jiang B."/>
            <person name="Yang W."/>
            <person name="Lam T.T.-Y."/>
            <person name="Chang Q."/>
            <person name="Ding S."/>
            <person name="Wang X."/>
            <person name="Zhu J."/>
            <person name="Ruan X."/>
            <person name="Zhao L."/>
            <person name="Wei J."/>
            <person name="Que T."/>
            <person name="Du C."/>
            <person name="Cheng J."/>
            <person name="Dai P."/>
            <person name="Han X."/>
            <person name="Huang E."/>
            <person name="Gao Y."/>
            <person name="Liu J."/>
            <person name="Shao H."/>
            <person name="Ye R."/>
            <person name="Li L."/>
            <person name="Wei W."/>
            <person name="Wang X."/>
            <person name="Wang C."/>
            <person name="Yang T."/>
            <person name="Huo Q."/>
            <person name="Li W."/>
            <person name="Guo W."/>
            <person name="Chen H."/>
            <person name="Zhou L."/>
            <person name="Ni X."/>
            <person name="Tian J."/>
            <person name="Zhou Y."/>
            <person name="Sheng Y."/>
            <person name="Liu T."/>
            <person name="Pan Y."/>
            <person name="Xia L."/>
            <person name="Li J."/>
            <person name="Zhao F."/>
            <person name="Cao W."/>
        </authorList>
    </citation>
    <scope>NUCLEOTIDE SEQUENCE</scope>
    <source>
        <strain evidence="1">Hyas-2018</strain>
    </source>
</reference>
<sequence>MYITASVVYTLMHFVKYRTVATSLIFAAYGLSAVVSQFTLSGLVDAYALQGALLVFGGILLNATALVTLARSPSPMRLTWRRSCVPGQRSGIDKPACYGAASCENSILQTSVRGKQRPQPTLKSENEESASLRDIMTIFCMPAFYVLCGAVIVGDFTTVEVYGTLVDYSVDKGIAVESAQHMITLSSVGQVAGRTVAPLIADCMPFTRRPMYSLSFAVTCACLVGMPYVSSFAAVALLATLMGVAQGYTLCLRYVLTAEFVGVGRTAACSGIIGLIMVPVYLVSPKLIGIFRDSSGSYDGYYRTLGAISLAASVLFATYDACSRTAAKDRK</sequence>
<dbReference type="Proteomes" id="UP000821845">
    <property type="component" value="Chromosome 4"/>
</dbReference>
<proteinExistence type="predicted"/>
<protein>
    <submittedName>
        <fullName evidence="1">Uncharacterized protein</fullName>
    </submittedName>
</protein>